<accession>A0A0C9YEA7</accession>
<feature type="non-terminal residue" evidence="1">
    <location>
        <position position="1"/>
    </location>
</feature>
<dbReference type="OrthoDB" id="3366231at2759"/>
<reference evidence="1 2" key="1">
    <citation type="submission" date="2014-04" db="EMBL/GenBank/DDBJ databases">
        <authorList>
            <consortium name="DOE Joint Genome Institute"/>
            <person name="Kuo A."/>
            <person name="Kohler A."/>
            <person name="Costa M.D."/>
            <person name="Nagy L.G."/>
            <person name="Floudas D."/>
            <person name="Copeland A."/>
            <person name="Barry K.W."/>
            <person name="Cichocki N."/>
            <person name="Veneault-Fourrey C."/>
            <person name="LaButti K."/>
            <person name="Lindquist E.A."/>
            <person name="Lipzen A."/>
            <person name="Lundell T."/>
            <person name="Morin E."/>
            <person name="Murat C."/>
            <person name="Sun H."/>
            <person name="Tunlid A."/>
            <person name="Henrissat B."/>
            <person name="Grigoriev I.V."/>
            <person name="Hibbett D.S."/>
            <person name="Martin F."/>
            <person name="Nordberg H.P."/>
            <person name="Cantor M.N."/>
            <person name="Hua S.X."/>
        </authorList>
    </citation>
    <scope>NUCLEOTIDE SEQUENCE [LARGE SCALE GENOMIC DNA]</scope>
    <source>
        <strain evidence="1 2">441</strain>
    </source>
</reference>
<proteinExistence type="predicted"/>
<name>A0A0C9YEA7_9AGAM</name>
<dbReference type="Proteomes" id="UP000054018">
    <property type="component" value="Unassembled WGS sequence"/>
</dbReference>
<gene>
    <name evidence="1" type="ORF">PISMIDRAFT_100948</name>
</gene>
<dbReference type="HOGENOM" id="CLU_3093108_0_0_1"/>
<dbReference type="AlphaFoldDB" id="A0A0C9YEA7"/>
<sequence>HAQQVCDQQCCDGQDDDEDTDPVIKLPASVVGSHAWTSQQAADAMALGWKFG</sequence>
<evidence type="ECO:0000313" key="1">
    <source>
        <dbReference type="EMBL" id="KIK23160.1"/>
    </source>
</evidence>
<protein>
    <submittedName>
        <fullName evidence="1">Uncharacterized protein</fullName>
    </submittedName>
</protein>
<dbReference type="EMBL" id="KN833729">
    <property type="protein sequence ID" value="KIK23160.1"/>
    <property type="molecule type" value="Genomic_DNA"/>
</dbReference>
<reference evidence="2" key="2">
    <citation type="submission" date="2015-01" db="EMBL/GenBank/DDBJ databases">
        <title>Evolutionary Origins and Diversification of the Mycorrhizal Mutualists.</title>
        <authorList>
            <consortium name="DOE Joint Genome Institute"/>
            <consortium name="Mycorrhizal Genomics Consortium"/>
            <person name="Kohler A."/>
            <person name="Kuo A."/>
            <person name="Nagy L.G."/>
            <person name="Floudas D."/>
            <person name="Copeland A."/>
            <person name="Barry K.W."/>
            <person name="Cichocki N."/>
            <person name="Veneault-Fourrey C."/>
            <person name="LaButti K."/>
            <person name="Lindquist E.A."/>
            <person name="Lipzen A."/>
            <person name="Lundell T."/>
            <person name="Morin E."/>
            <person name="Murat C."/>
            <person name="Riley R."/>
            <person name="Ohm R."/>
            <person name="Sun H."/>
            <person name="Tunlid A."/>
            <person name="Henrissat B."/>
            <person name="Grigoriev I.V."/>
            <person name="Hibbett D.S."/>
            <person name="Martin F."/>
        </authorList>
    </citation>
    <scope>NUCLEOTIDE SEQUENCE [LARGE SCALE GENOMIC DNA]</scope>
    <source>
        <strain evidence="2">441</strain>
    </source>
</reference>
<keyword evidence="2" id="KW-1185">Reference proteome</keyword>
<organism evidence="1 2">
    <name type="scientific">Pisolithus microcarpus 441</name>
    <dbReference type="NCBI Taxonomy" id="765257"/>
    <lineage>
        <taxon>Eukaryota</taxon>
        <taxon>Fungi</taxon>
        <taxon>Dikarya</taxon>
        <taxon>Basidiomycota</taxon>
        <taxon>Agaricomycotina</taxon>
        <taxon>Agaricomycetes</taxon>
        <taxon>Agaricomycetidae</taxon>
        <taxon>Boletales</taxon>
        <taxon>Sclerodermatineae</taxon>
        <taxon>Pisolithaceae</taxon>
        <taxon>Pisolithus</taxon>
    </lineage>
</organism>
<evidence type="ECO:0000313" key="2">
    <source>
        <dbReference type="Proteomes" id="UP000054018"/>
    </source>
</evidence>